<sequence length="206" mass="22342">MQLLAFVVVLGAAQFLGQALPIEPCEGLAGQNLRAQFADFYQQVQRRHRETDHRFATTHGQAAFMGMSQVPPLDANLPVYTAPSFSSHSGPPVVDGSDPALADPMSAMFPTASNDEELLQCLMAYNSPAVLGDIPHYCAPWLDTTEPFLSSGSDGSERTPRGMDMLTPSPTLSLRKESSGLKERPKLFLDLTGLQPKGWPGPTSRR</sequence>
<protein>
    <submittedName>
        <fullName evidence="3">Uncharacterized protein</fullName>
    </submittedName>
</protein>
<feature type="signal peptide" evidence="2">
    <location>
        <begin position="1"/>
        <end position="19"/>
    </location>
</feature>
<evidence type="ECO:0000256" key="2">
    <source>
        <dbReference type="SAM" id="SignalP"/>
    </source>
</evidence>
<reference evidence="3" key="1">
    <citation type="submission" date="2022-07" db="EMBL/GenBank/DDBJ databases">
        <title>Phylogenomic reconstructions and comparative analyses of Kickxellomycotina fungi.</title>
        <authorList>
            <person name="Reynolds N.K."/>
            <person name="Stajich J.E."/>
            <person name="Barry K."/>
            <person name="Grigoriev I.V."/>
            <person name="Crous P."/>
            <person name="Smith M.E."/>
        </authorList>
    </citation>
    <scope>NUCLEOTIDE SEQUENCE</scope>
    <source>
        <strain evidence="3">RSA 861</strain>
    </source>
</reference>
<dbReference type="Proteomes" id="UP001150569">
    <property type="component" value="Unassembled WGS sequence"/>
</dbReference>
<organism evidence="3 4">
    <name type="scientific">Tieghemiomyces parasiticus</name>
    <dbReference type="NCBI Taxonomy" id="78921"/>
    <lineage>
        <taxon>Eukaryota</taxon>
        <taxon>Fungi</taxon>
        <taxon>Fungi incertae sedis</taxon>
        <taxon>Zoopagomycota</taxon>
        <taxon>Kickxellomycotina</taxon>
        <taxon>Dimargaritomycetes</taxon>
        <taxon>Dimargaritales</taxon>
        <taxon>Dimargaritaceae</taxon>
        <taxon>Tieghemiomyces</taxon>
    </lineage>
</organism>
<dbReference type="EMBL" id="JANBPT010000980">
    <property type="protein sequence ID" value="KAJ1911004.1"/>
    <property type="molecule type" value="Genomic_DNA"/>
</dbReference>
<accession>A0A9W8DIJ5</accession>
<evidence type="ECO:0000256" key="1">
    <source>
        <dbReference type="SAM" id="MobiDB-lite"/>
    </source>
</evidence>
<name>A0A9W8DIJ5_9FUNG</name>
<gene>
    <name evidence="3" type="ORF">IWQ60_010347</name>
</gene>
<keyword evidence="2" id="KW-0732">Signal</keyword>
<feature type="chain" id="PRO_5040774472" evidence="2">
    <location>
        <begin position="20"/>
        <end position="206"/>
    </location>
</feature>
<evidence type="ECO:0000313" key="3">
    <source>
        <dbReference type="EMBL" id="KAJ1911004.1"/>
    </source>
</evidence>
<evidence type="ECO:0000313" key="4">
    <source>
        <dbReference type="Proteomes" id="UP001150569"/>
    </source>
</evidence>
<dbReference type="AlphaFoldDB" id="A0A9W8DIJ5"/>
<proteinExistence type="predicted"/>
<feature type="region of interest" description="Disordered" evidence="1">
    <location>
        <begin position="149"/>
        <end position="206"/>
    </location>
</feature>
<feature type="compositionally biased region" description="Basic and acidic residues" evidence="1">
    <location>
        <begin position="174"/>
        <end position="187"/>
    </location>
</feature>
<keyword evidence="4" id="KW-1185">Reference proteome</keyword>
<comment type="caution">
    <text evidence="3">The sequence shown here is derived from an EMBL/GenBank/DDBJ whole genome shotgun (WGS) entry which is preliminary data.</text>
</comment>